<reference evidence="1" key="1">
    <citation type="submission" date="2021-06" db="EMBL/GenBank/DDBJ databases">
        <authorList>
            <person name="Kallberg Y."/>
            <person name="Tangrot J."/>
            <person name="Rosling A."/>
        </authorList>
    </citation>
    <scope>NUCLEOTIDE SEQUENCE</scope>
    <source>
        <strain evidence="1">IN212</strain>
    </source>
</reference>
<sequence length="58" mass="6855">TKKTQYLYLVNVSYPKINNIERSIFITKIVDTHENHLLNPSKIIFEDEKQFTAKMLAD</sequence>
<accession>A0A9N9JRL5</accession>
<organism evidence="1 2">
    <name type="scientific">Racocetra fulgida</name>
    <dbReference type="NCBI Taxonomy" id="60492"/>
    <lineage>
        <taxon>Eukaryota</taxon>
        <taxon>Fungi</taxon>
        <taxon>Fungi incertae sedis</taxon>
        <taxon>Mucoromycota</taxon>
        <taxon>Glomeromycotina</taxon>
        <taxon>Glomeromycetes</taxon>
        <taxon>Diversisporales</taxon>
        <taxon>Gigasporaceae</taxon>
        <taxon>Racocetra</taxon>
    </lineage>
</organism>
<name>A0A9N9JRL5_9GLOM</name>
<proteinExistence type="predicted"/>
<dbReference type="OrthoDB" id="2370394at2759"/>
<evidence type="ECO:0000313" key="2">
    <source>
        <dbReference type="Proteomes" id="UP000789396"/>
    </source>
</evidence>
<protein>
    <submittedName>
        <fullName evidence="1">12377_t:CDS:1</fullName>
    </submittedName>
</protein>
<keyword evidence="2" id="KW-1185">Reference proteome</keyword>
<feature type="non-terminal residue" evidence="1">
    <location>
        <position position="58"/>
    </location>
</feature>
<evidence type="ECO:0000313" key="1">
    <source>
        <dbReference type="EMBL" id="CAG8792744.1"/>
    </source>
</evidence>
<dbReference type="Proteomes" id="UP000789396">
    <property type="component" value="Unassembled WGS sequence"/>
</dbReference>
<gene>
    <name evidence="1" type="ORF">RFULGI_LOCUS16912</name>
</gene>
<feature type="non-terminal residue" evidence="1">
    <location>
        <position position="1"/>
    </location>
</feature>
<comment type="caution">
    <text evidence="1">The sequence shown here is derived from an EMBL/GenBank/DDBJ whole genome shotgun (WGS) entry which is preliminary data.</text>
</comment>
<dbReference type="EMBL" id="CAJVPZ010062945">
    <property type="protein sequence ID" value="CAG8792744.1"/>
    <property type="molecule type" value="Genomic_DNA"/>
</dbReference>
<dbReference type="AlphaFoldDB" id="A0A9N9JRL5"/>